<dbReference type="InterPro" id="IPR005025">
    <property type="entry name" value="FMN_Rdtase-like_dom"/>
</dbReference>
<dbReference type="Pfam" id="PF03358">
    <property type="entry name" value="FMN_red"/>
    <property type="match status" value="1"/>
</dbReference>
<protein>
    <submittedName>
        <fullName evidence="2">NADPH-dependent FMN reductase</fullName>
    </submittedName>
</protein>
<dbReference type="EMBL" id="BAABAQ010000002">
    <property type="protein sequence ID" value="GAA4184077.1"/>
    <property type="molecule type" value="Genomic_DNA"/>
</dbReference>
<feature type="domain" description="NADPH-dependent FMN reductase-like" evidence="1">
    <location>
        <begin position="5"/>
        <end position="151"/>
    </location>
</feature>
<organism evidence="2 3">
    <name type="scientific">Streptosporangium oxazolinicum</name>
    <dbReference type="NCBI Taxonomy" id="909287"/>
    <lineage>
        <taxon>Bacteria</taxon>
        <taxon>Bacillati</taxon>
        <taxon>Actinomycetota</taxon>
        <taxon>Actinomycetes</taxon>
        <taxon>Streptosporangiales</taxon>
        <taxon>Streptosporangiaceae</taxon>
        <taxon>Streptosporangium</taxon>
    </lineage>
</organism>
<dbReference type="PANTHER" id="PTHR30543">
    <property type="entry name" value="CHROMATE REDUCTASE"/>
    <property type="match status" value="1"/>
</dbReference>
<accession>A0ABP8AHK4</accession>
<dbReference type="RefSeq" id="WP_344915872.1">
    <property type="nucleotide sequence ID" value="NZ_BAABAQ010000002.1"/>
</dbReference>
<dbReference type="InterPro" id="IPR029039">
    <property type="entry name" value="Flavoprotein-like_sf"/>
</dbReference>
<dbReference type="PANTHER" id="PTHR30543:SF21">
    <property type="entry name" value="NAD(P)H-DEPENDENT FMN REDUCTASE LOT6"/>
    <property type="match status" value="1"/>
</dbReference>
<evidence type="ECO:0000313" key="3">
    <source>
        <dbReference type="Proteomes" id="UP001501251"/>
    </source>
</evidence>
<dbReference type="SUPFAM" id="SSF52218">
    <property type="entry name" value="Flavoproteins"/>
    <property type="match status" value="1"/>
</dbReference>
<dbReference type="Proteomes" id="UP001501251">
    <property type="component" value="Unassembled WGS sequence"/>
</dbReference>
<keyword evidence="3" id="KW-1185">Reference proteome</keyword>
<evidence type="ECO:0000259" key="1">
    <source>
        <dbReference type="Pfam" id="PF03358"/>
    </source>
</evidence>
<proteinExistence type="predicted"/>
<comment type="caution">
    <text evidence="2">The sequence shown here is derived from an EMBL/GenBank/DDBJ whole genome shotgun (WGS) entry which is preliminary data.</text>
</comment>
<sequence length="189" mass="20700">METIDVLAICGSTREGSHNRSLLRAARRLAKAPLRVEVWDDHARIPRLDATRGRPFPPAVGALRERVAAADALLLVTPELSRGIPGQMKDLVDWLSILAPPRPLVGKPVALMSASTNRFGGVFAQLQLGDMLRRVGAEVLSDFDVAVGFAHRYLDADGVLTEEEARDDITRLWRRVLARVADDRPAVPA</sequence>
<reference evidence="3" key="1">
    <citation type="journal article" date="2019" name="Int. J. Syst. Evol. Microbiol.">
        <title>The Global Catalogue of Microorganisms (GCM) 10K type strain sequencing project: providing services to taxonomists for standard genome sequencing and annotation.</title>
        <authorList>
            <consortium name="The Broad Institute Genomics Platform"/>
            <consortium name="The Broad Institute Genome Sequencing Center for Infectious Disease"/>
            <person name="Wu L."/>
            <person name="Ma J."/>
        </authorList>
    </citation>
    <scope>NUCLEOTIDE SEQUENCE [LARGE SCALE GENOMIC DNA]</scope>
    <source>
        <strain evidence="3">JCM 17388</strain>
    </source>
</reference>
<gene>
    <name evidence="2" type="ORF">GCM10022252_12410</name>
</gene>
<name>A0ABP8AHK4_9ACTN</name>
<dbReference type="InterPro" id="IPR050712">
    <property type="entry name" value="NAD(P)H-dep_reductase"/>
</dbReference>
<dbReference type="Gene3D" id="3.40.50.360">
    <property type="match status" value="1"/>
</dbReference>
<evidence type="ECO:0000313" key="2">
    <source>
        <dbReference type="EMBL" id="GAA4184077.1"/>
    </source>
</evidence>